<dbReference type="Pfam" id="PF00589">
    <property type="entry name" value="Phage_integrase"/>
    <property type="match status" value="1"/>
</dbReference>
<dbReference type="PANTHER" id="PTHR30349">
    <property type="entry name" value="PHAGE INTEGRASE-RELATED"/>
    <property type="match status" value="1"/>
</dbReference>
<dbReference type="GO" id="GO:0006310">
    <property type="term" value="P:DNA recombination"/>
    <property type="evidence" value="ECO:0007669"/>
    <property type="project" value="UniProtKB-KW"/>
</dbReference>
<organism evidence="7 8">
    <name type="scientific">Bifidobacterium leontopitheci</name>
    <dbReference type="NCBI Taxonomy" id="2650774"/>
    <lineage>
        <taxon>Bacteria</taxon>
        <taxon>Bacillati</taxon>
        <taxon>Actinomycetota</taxon>
        <taxon>Actinomycetes</taxon>
        <taxon>Bifidobacteriales</taxon>
        <taxon>Bifidobacteriaceae</taxon>
        <taxon>Bifidobacterium</taxon>
    </lineage>
</organism>
<dbReference type="CDD" id="cd00397">
    <property type="entry name" value="DNA_BRE_C"/>
    <property type="match status" value="1"/>
</dbReference>
<evidence type="ECO:0000313" key="7">
    <source>
        <dbReference type="EMBL" id="KAB7789812.1"/>
    </source>
</evidence>
<dbReference type="Proteomes" id="UP000441772">
    <property type="component" value="Unassembled WGS sequence"/>
</dbReference>
<feature type="compositionally biased region" description="Basic and acidic residues" evidence="4">
    <location>
        <begin position="276"/>
        <end position="299"/>
    </location>
</feature>
<keyword evidence="1 3" id="KW-0238">DNA-binding</keyword>
<dbReference type="InterPro" id="IPR002104">
    <property type="entry name" value="Integrase_catalytic"/>
</dbReference>
<sequence length="413" mass="45140">MIGRRAELPDTWAQAVAGFIEYKTAAGLSAATLATRYNQLRRFAVAVDTPPERVDMRQITAQLAACKSQSTRKGLRNCLAGFFRWCKLTGLRDDDPCLMVPHVREPRPHPKPVPDDALAAALDRATDTERLILLLAAEYGLRRGEIARLHSDDVVPRGGGWALLVTGKGDKQRTIPLRDTMAERLRAAHGYVFPGRFGGHVEESYIGAHISPLLPDGYGVHKLRHRFATVAYAESRDMLGVSRALGHASTKVTEHYVALPDDSLCRVMDAAAVQGGEERVSPPPRREPEPPRRPNGDIRYRYDGAHGKITAGTTPEAVRMAVVLCLDLAMWRLDGRREFSVAAEAYAEGHGADGEGHARRSSPLRAAARRLAKAGVIDLVPNHKGRLEGVINQDAKTLCFLAQALAGELGGRR</sequence>
<dbReference type="PANTHER" id="PTHR30349:SF64">
    <property type="entry name" value="PROPHAGE INTEGRASE INTD-RELATED"/>
    <property type="match status" value="1"/>
</dbReference>
<accession>A0A6I1GGK0</accession>
<dbReference type="RefSeq" id="WP_193312413.1">
    <property type="nucleotide sequence ID" value="NZ_JBHSKZ010000010.1"/>
</dbReference>
<dbReference type="PROSITE" id="PS51900">
    <property type="entry name" value="CB"/>
    <property type="match status" value="1"/>
</dbReference>
<dbReference type="InterPro" id="IPR050090">
    <property type="entry name" value="Tyrosine_recombinase_XerCD"/>
</dbReference>
<gene>
    <name evidence="7" type="ORF">F7D09_1702</name>
</gene>
<dbReference type="PROSITE" id="PS51898">
    <property type="entry name" value="TYR_RECOMBINASE"/>
    <property type="match status" value="1"/>
</dbReference>
<dbReference type="GO" id="GO:0003677">
    <property type="term" value="F:DNA binding"/>
    <property type="evidence" value="ECO:0007669"/>
    <property type="project" value="UniProtKB-UniRule"/>
</dbReference>
<evidence type="ECO:0000259" key="5">
    <source>
        <dbReference type="PROSITE" id="PS51898"/>
    </source>
</evidence>
<dbReference type="InterPro" id="IPR013762">
    <property type="entry name" value="Integrase-like_cat_sf"/>
</dbReference>
<evidence type="ECO:0000259" key="6">
    <source>
        <dbReference type="PROSITE" id="PS51900"/>
    </source>
</evidence>
<dbReference type="Gene3D" id="1.10.443.10">
    <property type="entry name" value="Intergrase catalytic core"/>
    <property type="match status" value="1"/>
</dbReference>
<keyword evidence="8" id="KW-1185">Reference proteome</keyword>
<protein>
    <submittedName>
        <fullName evidence="7">Integrase</fullName>
    </submittedName>
</protein>
<feature type="region of interest" description="Disordered" evidence="4">
    <location>
        <begin position="274"/>
        <end position="299"/>
    </location>
</feature>
<proteinExistence type="predicted"/>
<feature type="domain" description="Tyr recombinase" evidence="5">
    <location>
        <begin position="108"/>
        <end position="269"/>
    </location>
</feature>
<reference evidence="7 8" key="1">
    <citation type="submission" date="2019-09" db="EMBL/GenBank/DDBJ databases">
        <title>Characterization of the phylogenetic diversity of two novel species belonging to the genus Bifidobacterium: Bifidobacterium cebidarum sp. nov. and Bifidobacterium leontopitheci sp. nov.</title>
        <authorList>
            <person name="Lugli G.A."/>
            <person name="Duranti S."/>
            <person name="Milani C."/>
            <person name="Turroni F."/>
            <person name="Ventura M."/>
        </authorList>
    </citation>
    <scope>NUCLEOTIDE SEQUENCE [LARGE SCALE GENOMIC DNA]</scope>
    <source>
        <strain evidence="7 8">LMG 31471</strain>
    </source>
</reference>
<keyword evidence="2" id="KW-0233">DNA recombination</keyword>
<comment type="caution">
    <text evidence="7">The sequence shown here is derived from an EMBL/GenBank/DDBJ whole genome shotgun (WGS) entry which is preliminary data.</text>
</comment>
<name>A0A6I1GGK0_9BIFI</name>
<dbReference type="InterPro" id="IPR044068">
    <property type="entry name" value="CB"/>
</dbReference>
<dbReference type="GO" id="GO:0015074">
    <property type="term" value="P:DNA integration"/>
    <property type="evidence" value="ECO:0007669"/>
    <property type="project" value="InterPro"/>
</dbReference>
<dbReference type="SUPFAM" id="SSF56349">
    <property type="entry name" value="DNA breaking-rejoining enzymes"/>
    <property type="match status" value="1"/>
</dbReference>
<evidence type="ECO:0000256" key="4">
    <source>
        <dbReference type="SAM" id="MobiDB-lite"/>
    </source>
</evidence>
<evidence type="ECO:0000256" key="3">
    <source>
        <dbReference type="PROSITE-ProRule" id="PRU01248"/>
    </source>
</evidence>
<evidence type="ECO:0000256" key="1">
    <source>
        <dbReference type="ARBA" id="ARBA00023125"/>
    </source>
</evidence>
<evidence type="ECO:0000313" key="8">
    <source>
        <dbReference type="Proteomes" id="UP000441772"/>
    </source>
</evidence>
<dbReference type="EMBL" id="WBVT01000031">
    <property type="protein sequence ID" value="KAB7789812.1"/>
    <property type="molecule type" value="Genomic_DNA"/>
</dbReference>
<evidence type="ECO:0000256" key="2">
    <source>
        <dbReference type="ARBA" id="ARBA00023172"/>
    </source>
</evidence>
<dbReference type="AlphaFoldDB" id="A0A6I1GGK0"/>
<feature type="domain" description="Core-binding (CB)" evidence="6">
    <location>
        <begin position="10"/>
        <end position="87"/>
    </location>
</feature>
<dbReference type="InterPro" id="IPR011010">
    <property type="entry name" value="DNA_brk_join_enz"/>
</dbReference>